<name>A0A217EE51_9GAMM</name>
<evidence type="ECO:0000259" key="1">
    <source>
        <dbReference type="Pfam" id="PF13472"/>
    </source>
</evidence>
<dbReference type="InterPro" id="IPR036514">
    <property type="entry name" value="SGNH_hydro_sf"/>
</dbReference>
<dbReference type="PANTHER" id="PTHR30383">
    <property type="entry name" value="THIOESTERASE 1/PROTEASE 1/LYSOPHOSPHOLIPASE L1"/>
    <property type="match status" value="1"/>
</dbReference>
<dbReference type="OrthoDB" id="7985403at2"/>
<feature type="domain" description="Peptidoglycan O-acetylesterase N-terminal" evidence="2">
    <location>
        <begin position="82"/>
        <end position="197"/>
    </location>
</feature>
<evidence type="ECO:0000259" key="2">
    <source>
        <dbReference type="Pfam" id="PF22753"/>
    </source>
</evidence>
<dbReference type="GO" id="GO:0016788">
    <property type="term" value="F:hydrolase activity, acting on ester bonds"/>
    <property type="evidence" value="ECO:0007669"/>
    <property type="project" value="UniProtKB-ARBA"/>
</dbReference>
<dbReference type="AlphaFoldDB" id="A0A217EE51"/>
<proteinExistence type="predicted"/>
<dbReference type="PANTHER" id="PTHR30383:SF29">
    <property type="entry name" value="SGNH HYDROLASE-TYPE ESTERASE DOMAIN-CONTAINING PROTEIN"/>
    <property type="match status" value="1"/>
</dbReference>
<dbReference type="Proteomes" id="UP000243463">
    <property type="component" value="Unassembled WGS sequence"/>
</dbReference>
<organism evidence="3 4">
    <name type="scientific">Acinetobacter apis</name>
    <dbReference type="NCBI Taxonomy" id="1229165"/>
    <lineage>
        <taxon>Bacteria</taxon>
        <taxon>Pseudomonadati</taxon>
        <taxon>Pseudomonadota</taxon>
        <taxon>Gammaproteobacteria</taxon>
        <taxon>Moraxellales</taxon>
        <taxon>Moraxellaceae</taxon>
        <taxon>Acinetobacter</taxon>
    </lineage>
</organism>
<dbReference type="Pfam" id="PF13472">
    <property type="entry name" value="Lipase_GDSL_2"/>
    <property type="match status" value="1"/>
</dbReference>
<keyword evidence="4" id="KW-1185">Reference proteome</keyword>
<dbReference type="InterPro" id="IPR055041">
    <property type="entry name" value="Ape1_N"/>
</dbReference>
<dbReference type="Gene3D" id="3.40.50.1110">
    <property type="entry name" value="SGNH hydrolase"/>
    <property type="match status" value="1"/>
</dbReference>
<dbReference type="Gene3D" id="2.60.120.1360">
    <property type="match status" value="1"/>
</dbReference>
<sequence length="382" mass="41841">MIKPMLYAIKGGVLSLICGHVLLGSLALADPLVNFAEPNTKHLLQSIKTQQLNVIQLGDSHTAADVMTGAMRQTLQAELGNGGMGWGMPMYFTGQRLALYGYDHVNWQPISSRTTSNENYTLGGLIAEPKADGAVLTIKNKLQQQDAKDVMVNIRQGIGDAPLQVVDAQGKRTQIATLKQNNQWEQVKLNKLQLPFTVTALHSPQTALGGWWITNSTPGAVVSAIGINGAQLKHLSRWNSAWGKALFDDHPDLVVLAYGTNEVYNKQDVSEEKQILISYIQQIRQFVPDSAILIVSAPEILINTQGQCGTRPETLDAFQAMQRDVAQQQHTLFWDWQAAMGGSCKMKAWMKSGLAAKDGIHFSPQGYQQLGEQLANALLSLK</sequence>
<gene>
    <name evidence="3" type="ORF">SAMN05444584_0588</name>
</gene>
<evidence type="ECO:0000313" key="3">
    <source>
        <dbReference type="EMBL" id="SNQ28664.1"/>
    </source>
</evidence>
<accession>A0A217EE51</accession>
<feature type="domain" description="SGNH hydrolase-type esterase" evidence="1">
    <location>
        <begin position="218"/>
        <end position="368"/>
    </location>
</feature>
<dbReference type="RefSeq" id="WP_088822699.1">
    <property type="nucleotide sequence ID" value="NZ_FZLN01000001.1"/>
</dbReference>
<dbReference type="EMBL" id="FZLN01000001">
    <property type="protein sequence ID" value="SNQ28664.1"/>
    <property type="molecule type" value="Genomic_DNA"/>
</dbReference>
<dbReference type="InterPro" id="IPR051532">
    <property type="entry name" value="Ester_Hydrolysis_Enzymes"/>
</dbReference>
<reference evidence="4" key="1">
    <citation type="submission" date="2017-06" db="EMBL/GenBank/DDBJ databases">
        <authorList>
            <person name="Varghese N."/>
            <person name="Submissions S."/>
        </authorList>
    </citation>
    <scope>NUCLEOTIDE SEQUENCE [LARGE SCALE GENOMIC DNA]</scope>
    <source>
        <strain evidence="4">ANC 5114</strain>
    </source>
</reference>
<dbReference type="SUPFAM" id="SSF52266">
    <property type="entry name" value="SGNH hydrolase"/>
    <property type="match status" value="1"/>
</dbReference>
<dbReference type="Pfam" id="PF22753">
    <property type="entry name" value="Ape1_N"/>
    <property type="match status" value="1"/>
</dbReference>
<protein>
    <submittedName>
        <fullName evidence="3">Lysophospholipase L1</fullName>
    </submittedName>
</protein>
<dbReference type="InterPro" id="IPR013830">
    <property type="entry name" value="SGNH_hydro"/>
</dbReference>
<evidence type="ECO:0000313" key="4">
    <source>
        <dbReference type="Proteomes" id="UP000243463"/>
    </source>
</evidence>